<keyword evidence="2" id="KW-0966">Cell projection</keyword>
<evidence type="ECO:0000313" key="3">
    <source>
        <dbReference type="Proteomes" id="UP001291309"/>
    </source>
</evidence>
<dbReference type="Proteomes" id="UP001291309">
    <property type="component" value="Unassembled WGS sequence"/>
</dbReference>
<keyword evidence="2" id="KW-0282">Flagellum</keyword>
<keyword evidence="3" id="KW-1185">Reference proteome</keyword>
<organism evidence="2 3">
    <name type="scientific">Hyalangium rubrum</name>
    <dbReference type="NCBI Taxonomy" id="3103134"/>
    <lineage>
        <taxon>Bacteria</taxon>
        <taxon>Pseudomonadati</taxon>
        <taxon>Myxococcota</taxon>
        <taxon>Myxococcia</taxon>
        <taxon>Myxococcales</taxon>
        <taxon>Cystobacterineae</taxon>
        <taxon>Archangiaceae</taxon>
        <taxon>Hyalangium</taxon>
    </lineage>
</organism>
<protein>
    <submittedName>
        <fullName evidence="2">Flagellar motor protein MotB</fullName>
    </submittedName>
</protein>
<evidence type="ECO:0000313" key="2">
    <source>
        <dbReference type="EMBL" id="MDY7225602.1"/>
    </source>
</evidence>
<evidence type="ECO:0000256" key="1">
    <source>
        <dbReference type="SAM" id="SignalP"/>
    </source>
</evidence>
<feature type="signal peptide" evidence="1">
    <location>
        <begin position="1"/>
        <end position="23"/>
    </location>
</feature>
<accession>A0ABU5GWP4</accession>
<feature type="chain" id="PRO_5046788153" evidence="1">
    <location>
        <begin position="24"/>
        <end position="304"/>
    </location>
</feature>
<comment type="caution">
    <text evidence="2">The sequence shown here is derived from an EMBL/GenBank/DDBJ whole genome shotgun (WGS) entry which is preliminary data.</text>
</comment>
<dbReference type="RefSeq" id="WP_321544309.1">
    <property type="nucleotide sequence ID" value="NZ_JAXIVS010000001.1"/>
</dbReference>
<keyword evidence="1" id="KW-0732">Signal</keyword>
<sequence length="304" mass="32045">MFRPLLSALCLLALALLPTGAFAQYEHRPLPGFELERLQFDPGALGSLVVGTGRTLGQGVFRASVQLQYEQMPLSFEEGWDPQAGLGVVEGKFSTHVTAAYGVLPWLQVGAQLPFILNQSGSRVLDMVPPAKAGLGTPWLGVRAGLLQAQNGAPLNLAVDVSGGLPVGSSSALAREGFMLLPRLQAGLQSEGFQMGADLGVLLRSRKDFSERSQREHDVLGNELRVGATVTSLGGKKTRGEVSALVGIPLSGGQVGGEVLLAIRRHALPWLDLYVLGGPGLGRAMDMPTFRVIAGASFSSVKID</sequence>
<name>A0ABU5GWP4_9BACT</name>
<reference evidence="2 3" key="1">
    <citation type="submission" date="2023-12" db="EMBL/GenBank/DDBJ databases">
        <title>the genome sequence of Hyalangium sp. s54d21.</title>
        <authorList>
            <person name="Zhang X."/>
        </authorList>
    </citation>
    <scope>NUCLEOTIDE SEQUENCE [LARGE SCALE GENOMIC DNA]</scope>
    <source>
        <strain evidence="3">s54d21</strain>
    </source>
</reference>
<dbReference type="EMBL" id="JAXIVS010000001">
    <property type="protein sequence ID" value="MDY7225602.1"/>
    <property type="molecule type" value="Genomic_DNA"/>
</dbReference>
<keyword evidence="2" id="KW-0969">Cilium</keyword>
<gene>
    <name evidence="2" type="ORF">SYV04_04375</name>
</gene>
<proteinExistence type="predicted"/>